<dbReference type="GO" id="GO:0005524">
    <property type="term" value="F:ATP binding"/>
    <property type="evidence" value="ECO:0007669"/>
    <property type="project" value="UniProtKB-KW"/>
</dbReference>
<dbReference type="InterPro" id="IPR027417">
    <property type="entry name" value="P-loop_NTPase"/>
</dbReference>
<feature type="domain" description="ABC transporter" evidence="4">
    <location>
        <begin position="10"/>
        <end position="230"/>
    </location>
</feature>
<sequence length="230" mass="24333">MSATAAGAPVAVRGVTKRFGEQVVAVRGVSLDLAAGEFVLLTGPSGSGKSTLLNLLAGFDRPDEGEVLVDGVDIATLKDPAAFRREVLGFVFQLHHLIEGLSLAENVEVVLLPDVRDRAQRRERVARALADVGLEHRAAHLPGELSGGERQRGALARALVGRPRLILADEPTGALDSVSGTQVMELLHGLSRREGTTVLLVSHDPQSARWADRSLEMRDGTLVSPAPAPA</sequence>
<dbReference type="InterPro" id="IPR017911">
    <property type="entry name" value="MacB-like_ATP-bd"/>
</dbReference>
<organism evidence="5">
    <name type="scientific">freshwater metagenome</name>
    <dbReference type="NCBI Taxonomy" id="449393"/>
    <lineage>
        <taxon>unclassified sequences</taxon>
        <taxon>metagenomes</taxon>
        <taxon>ecological metagenomes</taxon>
    </lineage>
</organism>
<dbReference type="CDD" id="cd03255">
    <property type="entry name" value="ABC_MJ0796_LolCDE_FtsE"/>
    <property type="match status" value="1"/>
</dbReference>
<evidence type="ECO:0000259" key="4">
    <source>
        <dbReference type="PROSITE" id="PS50893"/>
    </source>
</evidence>
<dbReference type="Gene3D" id="3.40.50.300">
    <property type="entry name" value="P-loop containing nucleotide triphosphate hydrolases"/>
    <property type="match status" value="1"/>
</dbReference>
<protein>
    <submittedName>
        <fullName evidence="5">Unannotated protein</fullName>
    </submittedName>
</protein>
<dbReference type="GO" id="GO:0098796">
    <property type="term" value="C:membrane protein complex"/>
    <property type="evidence" value="ECO:0007669"/>
    <property type="project" value="UniProtKB-ARBA"/>
</dbReference>
<dbReference type="FunFam" id="3.40.50.300:FF:000032">
    <property type="entry name" value="Export ABC transporter ATP-binding protein"/>
    <property type="match status" value="1"/>
</dbReference>
<dbReference type="Pfam" id="PF00005">
    <property type="entry name" value="ABC_tran"/>
    <property type="match status" value="1"/>
</dbReference>
<dbReference type="GO" id="GO:0005886">
    <property type="term" value="C:plasma membrane"/>
    <property type="evidence" value="ECO:0007669"/>
    <property type="project" value="TreeGrafter"/>
</dbReference>
<evidence type="ECO:0000256" key="3">
    <source>
        <dbReference type="ARBA" id="ARBA00022840"/>
    </source>
</evidence>
<dbReference type="PANTHER" id="PTHR24220">
    <property type="entry name" value="IMPORT ATP-BINDING PROTEIN"/>
    <property type="match status" value="1"/>
</dbReference>
<gene>
    <name evidence="5" type="ORF">UFOPK3674_01893</name>
</gene>
<dbReference type="PROSITE" id="PS50893">
    <property type="entry name" value="ABC_TRANSPORTER_2"/>
    <property type="match status" value="1"/>
</dbReference>
<evidence type="ECO:0000313" key="5">
    <source>
        <dbReference type="EMBL" id="CAB4941924.1"/>
    </source>
</evidence>
<keyword evidence="1" id="KW-0813">Transport</keyword>
<dbReference type="EMBL" id="CAFBMX010000010">
    <property type="protein sequence ID" value="CAB4941924.1"/>
    <property type="molecule type" value="Genomic_DNA"/>
</dbReference>
<dbReference type="GO" id="GO:0016887">
    <property type="term" value="F:ATP hydrolysis activity"/>
    <property type="evidence" value="ECO:0007669"/>
    <property type="project" value="InterPro"/>
</dbReference>
<dbReference type="AlphaFoldDB" id="A0A6J7JH76"/>
<keyword evidence="3" id="KW-0067">ATP-binding</keyword>
<evidence type="ECO:0000256" key="1">
    <source>
        <dbReference type="ARBA" id="ARBA00022448"/>
    </source>
</evidence>
<dbReference type="InterPro" id="IPR015854">
    <property type="entry name" value="ABC_transpr_LolD-like"/>
</dbReference>
<name>A0A6J7JH76_9ZZZZ</name>
<evidence type="ECO:0000256" key="2">
    <source>
        <dbReference type="ARBA" id="ARBA00022741"/>
    </source>
</evidence>
<keyword evidence="2" id="KW-0547">Nucleotide-binding</keyword>
<dbReference type="GO" id="GO:0022857">
    <property type="term" value="F:transmembrane transporter activity"/>
    <property type="evidence" value="ECO:0007669"/>
    <property type="project" value="TreeGrafter"/>
</dbReference>
<dbReference type="SMART" id="SM00382">
    <property type="entry name" value="AAA"/>
    <property type="match status" value="1"/>
</dbReference>
<proteinExistence type="predicted"/>
<dbReference type="SUPFAM" id="SSF52540">
    <property type="entry name" value="P-loop containing nucleoside triphosphate hydrolases"/>
    <property type="match status" value="1"/>
</dbReference>
<reference evidence="5" key="1">
    <citation type="submission" date="2020-05" db="EMBL/GenBank/DDBJ databases">
        <authorList>
            <person name="Chiriac C."/>
            <person name="Salcher M."/>
            <person name="Ghai R."/>
            <person name="Kavagutti S V."/>
        </authorList>
    </citation>
    <scope>NUCLEOTIDE SEQUENCE</scope>
</reference>
<accession>A0A6J7JH76</accession>
<dbReference type="InterPro" id="IPR003593">
    <property type="entry name" value="AAA+_ATPase"/>
</dbReference>
<dbReference type="InterPro" id="IPR003439">
    <property type="entry name" value="ABC_transporter-like_ATP-bd"/>
</dbReference>